<feature type="transmembrane region" description="Helical" evidence="8">
    <location>
        <begin position="270"/>
        <end position="294"/>
    </location>
</feature>
<name>A0ABZ0YR02_9GAMM</name>
<dbReference type="RefSeq" id="WP_133730489.1">
    <property type="nucleotide sequence ID" value="NZ_CP140255.1"/>
</dbReference>
<organism evidence="11 12">
    <name type="scientific">Vreelandella neptunia</name>
    <dbReference type="NCBI Taxonomy" id="115551"/>
    <lineage>
        <taxon>Bacteria</taxon>
        <taxon>Pseudomonadati</taxon>
        <taxon>Pseudomonadota</taxon>
        <taxon>Gammaproteobacteria</taxon>
        <taxon>Oceanospirillales</taxon>
        <taxon>Halomonadaceae</taxon>
        <taxon>Vreelandella</taxon>
    </lineage>
</organism>
<keyword evidence="5 8" id="KW-0812">Transmembrane</keyword>
<dbReference type="Pfam" id="PF02687">
    <property type="entry name" value="FtsX"/>
    <property type="match status" value="1"/>
</dbReference>
<feature type="transmembrane region" description="Helical" evidence="8">
    <location>
        <begin position="315"/>
        <end position="341"/>
    </location>
</feature>
<feature type="domain" description="MacB-like periplasmic core" evidence="10">
    <location>
        <begin position="27"/>
        <end position="229"/>
    </location>
</feature>
<evidence type="ECO:0000256" key="4">
    <source>
        <dbReference type="ARBA" id="ARBA00022475"/>
    </source>
</evidence>
<keyword evidence="11" id="KW-0449">Lipoprotein</keyword>
<feature type="transmembrane region" description="Helical" evidence="8">
    <location>
        <begin position="347"/>
        <end position="367"/>
    </location>
</feature>
<evidence type="ECO:0000256" key="3">
    <source>
        <dbReference type="ARBA" id="ARBA00022448"/>
    </source>
</evidence>
<evidence type="ECO:0000256" key="8">
    <source>
        <dbReference type="SAM" id="Phobius"/>
    </source>
</evidence>
<dbReference type="Proteomes" id="UP001324794">
    <property type="component" value="Chromosome"/>
</dbReference>
<gene>
    <name evidence="11" type="ORF">SR894_07585</name>
</gene>
<dbReference type="InterPro" id="IPR011925">
    <property type="entry name" value="LolCE_TM"/>
</dbReference>
<dbReference type="EMBL" id="CP140255">
    <property type="protein sequence ID" value="WQH14393.1"/>
    <property type="molecule type" value="Genomic_DNA"/>
</dbReference>
<sequence length="413" mass="45068">MLDRLPFLVGLRYVRAKRRNHFISFISLTSMLGLMLGVAVLILVLSVMNGFDHELRTRILGMVPHAKIESRVGMVEWETLAEELMQRERVIGAAPYVEQQGMFSVGGRNQGAMVNGINPEWEDRVSIIGEHMRQGELTDLVPGEWHVVLGSMLARNLGVGVGDRVTLLVPEASITPAGVFPRLKRFTVSGIFSVGAELDANLAYANIEDMQTLARLGDAVGGLRLQLDDLFAASSETQAILNELGPEYRGSDWTFSQGNLFQAIQMEKRMIALLLTVIIAVAAFNIVSTLVMVVTDKRADIAILRTIGAKPSSIMGIFIVQGMAIGFIGIAIGVAVGVVLALTIADLIGWVEGTLGIQFLDAGVYFISDLPSRLQWNDVSRIVLAAFGLTFLSTLYPAWRAAKVQPADVLRYE</sequence>
<keyword evidence="7 8" id="KW-0472">Membrane</keyword>
<reference evidence="11 12" key="1">
    <citation type="submission" date="2023-11" db="EMBL/GenBank/DDBJ databases">
        <title>MicrobeMod: A computational toolkit for identifying prokaryotic methylation and restriction-modification with nanopore sequencing.</title>
        <authorList>
            <person name="Crits-Christoph A."/>
            <person name="Kang S.C."/>
            <person name="Lee H."/>
            <person name="Ostrov N."/>
        </authorList>
    </citation>
    <scope>NUCLEOTIDE SEQUENCE [LARGE SCALE GENOMIC DNA]</scope>
    <source>
        <strain evidence="11 12">ATCC BAA-805</strain>
    </source>
</reference>
<keyword evidence="3" id="KW-0813">Transport</keyword>
<dbReference type="Pfam" id="PF12704">
    <property type="entry name" value="MacB_PCD"/>
    <property type="match status" value="1"/>
</dbReference>
<dbReference type="PANTHER" id="PTHR30489">
    <property type="entry name" value="LIPOPROTEIN-RELEASING SYSTEM TRANSMEMBRANE PROTEIN LOLE"/>
    <property type="match status" value="1"/>
</dbReference>
<feature type="transmembrane region" description="Helical" evidence="8">
    <location>
        <begin position="21"/>
        <end position="48"/>
    </location>
</feature>
<evidence type="ECO:0000259" key="9">
    <source>
        <dbReference type="Pfam" id="PF02687"/>
    </source>
</evidence>
<keyword evidence="4" id="KW-1003">Cell membrane</keyword>
<dbReference type="InterPro" id="IPR051447">
    <property type="entry name" value="Lipoprotein-release_system"/>
</dbReference>
<evidence type="ECO:0000259" key="10">
    <source>
        <dbReference type="Pfam" id="PF12704"/>
    </source>
</evidence>
<evidence type="ECO:0000256" key="6">
    <source>
        <dbReference type="ARBA" id="ARBA00022989"/>
    </source>
</evidence>
<evidence type="ECO:0000256" key="5">
    <source>
        <dbReference type="ARBA" id="ARBA00022692"/>
    </source>
</evidence>
<proteinExistence type="inferred from homology"/>
<keyword evidence="6 8" id="KW-1133">Transmembrane helix</keyword>
<keyword evidence="12" id="KW-1185">Reference proteome</keyword>
<dbReference type="InterPro" id="IPR003838">
    <property type="entry name" value="ABC3_permease_C"/>
</dbReference>
<evidence type="ECO:0000256" key="2">
    <source>
        <dbReference type="ARBA" id="ARBA00005236"/>
    </source>
</evidence>
<accession>A0ABZ0YR02</accession>
<evidence type="ECO:0000256" key="7">
    <source>
        <dbReference type="ARBA" id="ARBA00023136"/>
    </source>
</evidence>
<comment type="similarity">
    <text evidence="2">Belongs to the ABC-4 integral membrane protein family. LolC/E subfamily.</text>
</comment>
<evidence type="ECO:0000313" key="11">
    <source>
        <dbReference type="EMBL" id="WQH14393.1"/>
    </source>
</evidence>
<feature type="domain" description="ABC3 transporter permease C-terminal" evidence="9">
    <location>
        <begin position="273"/>
        <end position="406"/>
    </location>
</feature>
<evidence type="ECO:0000256" key="1">
    <source>
        <dbReference type="ARBA" id="ARBA00004651"/>
    </source>
</evidence>
<evidence type="ECO:0000313" key="12">
    <source>
        <dbReference type="Proteomes" id="UP001324794"/>
    </source>
</evidence>
<comment type="subcellular location">
    <subcellularLocation>
        <location evidence="1">Cell membrane</location>
        <topology evidence="1">Multi-pass membrane protein</topology>
    </subcellularLocation>
</comment>
<dbReference type="InterPro" id="IPR025857">
    <property type="entry name" value="MacB_PCD"/>
</dbReference>
<dbReference type="NCBIfam" id="TIGR02212">
    <property type="entry name" value="lolCE"/>
    <property type="match status" value="1"/>
</dbReference>
<dbReference type="PANTHER" id="PTHR30489:SF0">
    <property type="entry name" value="LIPOPROTEIN-RELEASING SYSTEM TRANSMEMBRANE PROTEIN LOLE"/>
    <property type="match status" value="1"/>
</dbReference>
<protein>
    <submittedName>
        <fullName evidence="11">Lipoprotein-releasing ABC transporter permease subunit</fullName>
    </submittedName>
</protein>
<feature type="transmembrane region" description="Helical" evidence="8">
    <location>
        <begin position="379"/>
        <end position="399"/>
    </location>
</feature>